<dbReference type="AlphaFoldDB" id="A0A3S5FFA4"/>
<feature type="compositionally biased region" description="Basic and acidic residues" evidence="1">
    <location>
        <begin position="9"/>
        <end position="23"/>
    </location>
</feature>
<accession>A0A3S5FFA4</accession>
<sequence>RSLIQQEEDERRLASKEQVENLERPCSQNSYDIAQHSSRCFGNLVTPATPRHLSAGSSINPVVSLLTGSSSSTAGLCSSGTNGSTGSTAFDDSSLQNSLIDSSPRQAVATSQASLACAPSINNSGPIPPPPRRGPRSPDVSLPASVAWKPTGSSTSHLDGFGDCASDGGSSGRDGAGGRRSTCRLDGDALMDENKEAQQLAKAAWYQPNLPRELALEMLAKQPVCIFILKCLVHIGLMNSFINLEALNRISKLFFYRLHSILCFS</sequence>
<gene>
    <name evidence="2" type="ORF">PXEA_LOCUS23967</name>
</gene>
<proteinExistence type="predicted"/>
<reference evidence="2" key="1">
    <citation type="submission" date="2018-11" db="EMBL/GenBank/DDBJ databases">
        <authorList>
            <consortium name="Pathogen Informatics"/>
        </authorList>
    </citation>
    <scope>NUCLEOTIDE SEQUENCE</scope>
</reference>
<feature type="region of interest" description="Disordered" evidence="1">
    <location>
        <begin position="111"/>
        <end position="181"/>
    </location>
</feature>
<dbReference type="Proteomes" id="UP000784294">
    <property type="component" value="Unassembled WGS sequence"/>
</dbReference>
<comment type="caution">
    <text evidence="2">The sequence shown here is derived from an EMBL/GenBank/DDBJ whole genome shotgun (WGS) entry which is preliminary data.</text>
</comment>
<organism evidence="2 3">
    <name type="scientific">Protopolystoma xenopodis</name>
    <dbReference type="NCBI Taxonomy" id="117903"/>
    <lineage>
        <taxon>Eukaryota</taxon>
        <taxon>Metazoa</taxon>
        <taxon>Spiralia</taxon>
        <taxon>Lophotrochozoa</taxon>
        <taxon>Platyhelminthes</taxon>
        <taxon>Monogenea</taxon>
        <taxon>Polyopisthocotylea</taxon>
        <taxon>Polystomatidea</taxon>
        <taxon>Polystomatidae</taxon>
        <taxon>Protopolystoma</taxon>
    </lineage>
</organism>
<evidence type="ECO:0000313" key="3">
    <source>
        <dbReference type="Proteomes" id="UP000784294"/>
    </source>
</evidence>
<protein>
    <submittedName>
        <fullName evidence="2">Uncharacterized protein</fullName>
    </submittedName>
</protein>
<name>A0A3S5FFA4_9PLAT</name>
<evidence type="ECO:0000256" key="1">
    <source>
        <dbReference type="SAM" id="MobiDB-lite"/>
    </source>
</evidence>
<feature type="region of interest" description="Disordered" evidence="1">
    <location>
        <begin position="1"/>
        <end position="28"/>
    </location>
</feature>
<feature type="non-terminal residue" evidence="2">
    <location>
        <position position="265"/>
    </location>
</feature>
<evidence type="ECO:0000313" key="2">
    <source>
        <dbReference type="EMBL" id="VEL30527.1"/>
    </source>
</evidence>
<dbReference type="EMBL" id="CAAALY010112951">
    <property type="protein sequence ID" value="VEL30527.1"/>
    <property type="molecule type" value="Genomic_DNA"/>
</dbReference>
<dbReference type="OrthoDB" id="10013007at2759"/>
<feature type="compositionally biased region" description="Low complexity" evidence="1">
    <location>
        <begin position="159"/>
        <end position="168"/>
    </location>
</feature>
<keyword evidence="3" id="KW-1185">Reference proteome</keyword>